<keyword evidence="13" id="KW-0862">Zinc</keyword>
<organism evidence="23 24">
    <name type="scientific">Gloeobacter kilaueensis (strain ATCC BAA-2537 / CCAP 1431/1 / ULC 316 / JS1)</name>
    <dbReference type="NCBI Taxonomy" id="1183438"/>
    <lineage>
        <taxon>Bacteria</taxon>
        <taxon>Bacillati</taxon>
        <taxon>Cyanobacteriota</taxon>
        <taxon>Cyanophyceae</taxon>
        <taxon>Gloeobacterales</taxon>
        <taxon>Gloeobacteraceae</taxon>
        <taxon>Gloeobacter</taxon>
    </lineage>
</organism>
<feature type="chain" id="PRO_5004664238" description="Carboxypeptidase Q" evidence="21">
    <location>
        <begin position="21"/>
        <end position="464"/>
    </location>
</feature>
<evidence type="ECO:0000256" key="13">
    <source>
        <dbReference type="ARBA" id="ARBA00022833"/>
    </source>
</evidence>
<evidence type="ECO:0000256" key="4">
    <source>
        <dbReference type="ARBA" id="ARBA00004613"/>
    </source>
</evidence>
<dbReference type="KEGG" id="glj:GKIL_3588"/>
<keyword evidence="24" id="KW-1185">Reference proteome</keyword>
<dbReference type="HOGENOM" id="CLU_033697_1_1_3"/>
<evidence type="ECO:0000256" key="20">
    <source>
        <dbReference type="ARBA" id="ARBA00033328"/>
    </source>
</evidence>
<dbReference type="SUPFAM" id="SSF53187">
    <property type="entry name" value="Zn-dependent exopeptidases"/>
    <property type="match status" value="1"/>
</dbReference>
<dbReference type="Gene3D" id="3.40.630.10">
    <property type="entry name" value="Zn peptidases"/>
    <property type="match status" value="1"/>
</dbReference>
<keyword evidence="8" id="KW-0645">Protease</keyword>
<evidence type="ECO:0000256" key="14">
    <source>
        <dbReference type="ARBA" id="ARBA00023034"/>
    </source>
</evidence>
<dbReference type="RefSeq" id="WP_023175144.1">
    <property type="nucleotide sequence ID" value="NC_022600.1"/>
</dbReference>
<name>U5QQF2_GLOK1</name>
<evidence type="ECO:0000256" key="8">
    <source>
        <dbReference type="ARBA" id="ARBA00022670"/>
    </source>
</evidence>
<evidence type="ECO:0000256" key="19">
    <source>
        <dbReference type="ARBA" id="ARBA00025833"/>
    </source>
</evidence>
<keyword evidence="9" id="KW-0479">Metal-binding</keyword>
<keyword evidence="16" id="KW-0865">Zymogen</keyword>
<dbReference type="GO" id="GO:0005764">
    <property type="term" value="C:lysosome"/>
    <property type="evidence" value="ECO:0007669"/>
    <property type="project" value="UniProtKB-SubCell"/>
</dbReference>
<keyword evidence="11" id="KW-0378">Hydrolase</keyword>
<evidence type="ECO:0000256" key="17">
    <source>
        <dbReference type="ARBA" id="ARBA00023180"/>
    </source>
</evidence>
<accession>U5QQF2</accession>
<dbReference type="EMBL" id="CP003587">
    <property type="protein sequence ID" value="AGY59834.1"/>
    <property type="molecule type" value="Genomic_DNA"/>
</dbReference>
<dbReference type="GO" id="GO:0005576">
    <property type="term" value="C:extracellular region"/>
    <property type="evidence" value="ECO:0007669"/>
    <property type="project" value="UniProtKB-SubCell"/>
</dbReference>
<keyword evidence="7" id="KW-0121">Carboxypeptidase</keyword>
<keyword evidence="17" id="KW-0325">Glycoprotein</keyword>
<dbReference type="GO" id="GO:0046872">
    <property type="term" value="F:metal ion binding"/>
    <property type="evidence" value="ECO:0007669"/>
    <property type="project" value="UniProtKB-KW"/>
</dbReference>
<dbReference type="GO" id="GO:0006508">
    <property type="term" value="P:proteolysis"/>
    <property type="evidence" value="ECO:0007669"/>
    <property type="project" value="UniProtKB-KW"/>
</dbReference>
<proteinExistence type="predicted"/>
<evidence type="ECO:0000256" key="21">
    <source>
        <dbReference type="SAM" id="SignalP"/>
    </source>
</evidence>
<dbReference type="GO" id="GO:0070573">
    <property type="term" value="F:metallodipeptidase activity"/>
    <property type="evidence" value="ECO:0007669"/>
    <property type="project" value="InterPro"/>
</dbReference>
<dbReference type="InterPro" id="IPR007484">
    <property type="entry name" value="Peptidase_M28"/>
</dbReference>
<evidence type="ECO:0000256" key="5">
    <source>
        <dbReference type="ARBA" id="ARBA00014116"/>
    </source>
</evidence>
<dbReference type="PATRIC" id="fig|1183438.3.peg.3524"/>
<dbReference type="STRING" id="1183438.GKIL_3588"/>
<evidence type="ECO:0000256" key="9">
    <source>
        <dbReference type="ARBA" id="ARBA00022723"/>
    </source>
</evidence>
<evidence type="ECO:0000313" key="24">
    <source>
        <dbReference type="Proteomes" id="UP000017396"/>
    </source>
</evidence>
<keyword evidence="14" id="KW-0333">Golgi apparatus</keyword>
<sequence length="464" mass="48467">MPRVLVFALVFIGFALPALAQPQDDLERLRRAALTSDYAYRQVAHLCNNIGLRLSGSAQAAGAVQYVAEQLRQLGLEVRLEKVSVPHWVRGVEAGTLTRYAGQVPGTSQKLALTALGGSVATPAAGLEAEVVVVQSFDALVALGREKVAGKIVLFNRPFDRQMAAQGQAGEAYGQAVIYRGGGASAAARLGAVAALVRSAGGANYRLPHTGALRYASDAPQIPAAAVAGEDADLIAALAAQGPVRLRLTLTPQSLPDIESYNVVADLKGSVHPEQVVIVSGHLDSWDLGTGAIDDAAGVAMAMQTAQLLKQLQLVPERTIRVIAWMNEENGLRGGRAYFEAHKGELANHVAAIESDFGAGHPLGIYAKANAKALERLAPAAAVLDRQGAGLIQPAQEVGADIGPLTSAGVPGFGLLQDGRTYFDYHHTAADTLDKIVPAELAENAAVMAVLAYSIANLSEALPR</sequence>
<dbReference type="Proteomes" id="UP000017396">
    <property type="component" value="Chromosome"/>
</dbReference>
<dbReference type="AlphaFoldDB" id="U5QQF2"/>
<evidence type="ECO:0000256" key="16">
    <source>
        <dbReference type="ARBA" id="ARBA00023145"/>
    </source>
</evidence>
<keyword evidence="15" id="KW-0482">Metalloprotease</keyword>
<evidence type="ECO:0000256" key="18">
    <source>
        <dbReference type="ARBA" id="ARBA00023228"/>
    </source>
</evidence>
<protein>
    <recommendedName>
        <fullName evidence="5">Carboxypeptidase Q</fullName>
    </recommendedName>
    <alternativeName>
        <fullName evidence="20">Plasma glutamate carboxypeptidase</fullName>
    </alternativeName>
</protein>
<evidence type="ECO:0000256" key="12">
    <source>
        <dbReference type="ARBA" id="ARBA00022824"/>
    </source>
</evidence>
<dbReference type="Gene3D" id="3.50.30.30">
    <property type="match status" value="1"/>
</dbReference>
<evidence type="ECO:0000256" key="7">
    <source>
        <dbReference type="ARBA" id="ARBA00022645"/>
    </source>
</evidence>
<dbReference type="Pfam" id="PF04389">
    <property type="entry name" value="Peptidase_M28"/>
    <property type="match status" value="1"/>
</dbReference>
<dbReference type="InterPro" id="IPR039866">
    <property type="entry name" value="CPQ"/>
</dbReference>
<comment type="subcellular location">
    <subcellularLocation>
        <location evidence="1">Endoplasmic reticulum</location>
    </subcellularLocation>
    <subcellularLocation>
        <location evidence="3">Golgi apparatus</location>
    </subcellularLocation>
    <subcellularLocation>
        <location evidence="2">Lysosome</location>
    </subcellularLocation>
    <subcellularLocation>
        <location evidence="4">Secreted</location>
    </subcellularLocation>
</comment>
<evidence type="ECO:0000256" key="1">
    <source>
        <dbReference type="ARBA" id="ARBA00004240"/>
    </source>
</evidence>
<keyword evidence="10 21" id="KW-0732">Signal</keyword>
<evidence type="ECO:0000259" key="22">
    <source>
        <dbReference type="Pfam" id="PF04389"/>
    </source>
</evidence>
<keyword evidence="6" id="KW-0964">Secreted</keyword>
<dbReference type="GO" id="GO:0004180">
    <property type="term" value="F:carboxypeptidase activity"/>
    <property type="evidence" value="ECO:0007669"/>
    <property type="project" value="UniProtKB-KW"/>
</dbReference>
<gene>
    <name evidence="23" type="ORF">GKIL_3588</name>
</gene>
<evidence type="ECO:0000256" key="2">
    <source>
        <dbReference type="ARBA" id="ARBA00004371"/>
    </source>
</evidence>
<comment type="subunit">
    <text evidence="19">Homodimer. The monomeric form is inactive while the homodimer is active.</text>
</comment>
<evidence type="ECO:0000256" key="10">
    <source>
        <dbReference type="ARBA" id="ARBA00022729"/>
    </source>
</evidence>
<evidence type="ECO:0000256" key="11">
    <source>
        <dbReference type="ARBA" id="ARBA00022801"/>
    </source>
</evidence>
<keyword evidence="12" id="KW-0256">Endoplasmic reticulum</keyword>
<evidence type="ECO:0000256" key="15">
    <source>
        <dbReference type="ARBA" id="ARBA00023049"/>
    </source>
</evidence>
<feature type="domain" description="Peptidase M28" evidence="22">
    <location>
        <begin position="262"/>
        <end position="450"/>
    </location>
</feature>
<keyword evidence="18" id="KW-0458">Lysosome</keyword>
<feature type="signal peptide" evidence="21">
    <location>
        <begin position="1"/>
        <end position="20"/>
    </location>
</feature>
<evidence type="ECO:0000256" key="3">
    <source>
        <dbReference type="ARBA" id="ARBA00004555"/>
    </source>
</evidence>
<dbReference type="PANTHER" id="PTHR12053:SF3">
    <property type="entry name" value="CARBOXYPEPTIDASE Q"/>
    <property type="match status" value="1"/>
</dbReference>
<dbReference type="PANTHER" id="PTHR12053">
    <property type="entry name" value="PROTEASE FAMILY M28 PLASMA GLUTAMATE CARBOXYPEPTIDASE-RELATED"/>
    <property type="match status" value="1"/>
</dbReference>
<dbReference type="eggNOG" id="COG2234">
    <property type="taxonomic scope" value="Bacteria"/>
</dbReference>
<reference evidence="23 24" key="1">
    <citation type="journal article" date="2013" name="PLoS ONE">
        <title>Cultivation and Complete Genome Sequencing of Gloeobacter kilaueensis sp. nov., from a Lava Cave in Kilauea Caldera, Hawai'i.</title>
        <authorList>
            <person name="Saw J.H."/>
            <person name="Schatz M."/>
            <person name="Brown M.V."/>
            <person name="Kunkel D.D."/>
            <person name="Foster J.S."/>
            <person name="Shick H."/>
            <person name="Christensen S."/>
            <person name="Hou S."/>
            <person name="Wan X."/>
            <person name="Donachie S.P."/>
        </authorList>
    </citation>
    <scope>NUCLEOTIDE SEQUENCE [LARGE SCALE GENOMIC DNA]</scope>
    <source>
        <strain evidence="24">JS</strain>
    </source>
</reference>
<evidence type="ECO:0000313" key="23">
    <source>
        <dbReference type="EMBL" id="AGY59834.1"/>
    </source>
</evidence>
<evidence type="ECO:0000256" key="6">
    <source>
        <dbReference type="ARBA" id="ARBA00022525"/>
    </source>
</evidence>